<organism evidence="8 9">
    <name type="scientific">Tritrichomonas musculus</name>
    <dbReference type="NCBI Taxonomy" id="1915356"/>
    <lineage>
        <taxon>Eukaryota</taxon>
        <taxon>Metamonada</taxon>
        <taxon>Parabasalia</taxon>
        <taxon>Tritrichomonadida</taxon>
        <taxon>Tritrichomonadidae</taxon>
        <taxon>Tritrichomonas</taxon>
    </lineage>
</organism>
<evidence type="ECO:0000313" key="9">
    <source>
        <dbReference type="Proteomes" id="UP001470230"/>
    </source>
</evidence>
<dbReference type="InterPro" id="IPR016024">
    <property type="entry name" value="ARM-type_fold"/>
</dbReference>
<proteinExistence type="inferred from homology"/>
<dbReference type="Gene3D" id="1.25.10.10">
    <property type="entry name" value="Leucine-rich Repeat Variant"/>
    <property type="match status" value="1"/>
</dbReference>
<reference evidence="8 9" key="1">
    <citation type="submission" date="2024-04" db="EMBL/GenBank/DDBJ databases">
        <title>Tritrichomonas musculus Genome.</title>
        <authorList>
            <person name="Alves-Ferreira E."/>
            <person name="Grigg M."/>
            <person name="Lorenzi H."/>
            <person name="Galac M."/>
        </authorList>
    </citation>
    <scope>NUCLEOTIDE SEQUENCE [LARGE SCALE GENOMIC DNA]</scope>
    <source>
        <strain evidence="8 9">EAF2021</strain>
    </source>
</reference>
<dbReference type="Pfam" id="PF00632">
    <property type="entry name" value="HECT"/>
    <property type="match status" value="1"/>
</dbReference>
<dbReference type="InterPro" id="IPR035983">
    <property type="entry name" value="Hect_E3_ubiquitin_ligase"/>
</dbReference>
<dbReference type="Proteomes" id="UP001470230">
    <property type="component" value="Unassembled WGS sequence"/>
</dbReference>
<dbReference type="SUPFAM" id="SSF48371">
    <property type="entry name" value="ARM repeat"/>
    <property type="match status" value="1"/>
</dbReference>
<evidence type="ECO:0000256" key="2">
    <source>
        <dbReference type="ARBA" id="ARBA00006331"/>
    </source>
</evidence>
<keyword evidence="5 6" id="KW-0833">Ubl conjugation pathway</keyword>
<dbReference type="PANTHER" id="PTHR45670:SF1">
    <property type="entry name" value="E3 UBIQUITIN-PROTEIN LIGASE HECTD1"/>
    <property type="match status" value="1"/>
</dbReference>
<dbReference type="PANTHER" id="PTHR45670">
    <property type="entry name" value="E3 UBIQUITIN-PROTEIN LIGASE TRIP12"/>
    <property type="match status" value="1"/>
</dbReference>
<comment type="similarity">
    <text evidence="2">Belongs to the UPL family. K-HECT subfamily.</text>
</comment>
<dbReference type="PROSITE" id="PS50237">
    <property type="entry name" value="HECT"/>
    <property type="match status" value="1"/>
</dbReference>
<keyword evidence="9" id="KW-1185">Reference proteome</keyword>
<comment type="catalytic activity">
    <reaction evidence="1">
        <text>S-ubiquitinyl-[E2 ubiquitin-conjugating enzyme]-L-cysteine + [acceptor protein]-L-lysine = [E2 ubiquitin-conjugating enzyme]-L-cysteine + N(6)-ubiquitinyl-[acceptor protein]-L-lysine.</text>
        <dbReference type="EC" id="2.3.2.26"/>
    </reaction>
</comment>
<evidence type="ECO:0000256" key="4">
    <source>
        <dbReference type="ARBA" id="ARBA00022679"/>
    </source>
</evidence>
<evidence type="ECO:0000256" key="5">
    <source>
        <dbReference type="ARBA" id="ARBA00022786"/>
    </source>
</evidence>
<dbReference type="InterPro" id="IPR045322">
    <property type="entry name" value="HECTD1/TRIP12-like"/>
</dbReference>
<dbReference type="Gene3D" id="3.30.2160.10">
    <property type="entry name" value="Hect, E3 ligase catalytic domain"/>
    <property type="match status" value="1"/>
</dbReference>
<dbReference type="Gene3D" id="3.30.2410.10">
    <property type="entry name" value="Hect, E3 ligase catalytic domain"/>
    <property type="match status" value="1"/>
</dbReference>
<name>A0ABR2K1Y9_9EUKA</name>
<feature type="active site" description="Glycyl thioester intermediate" evidence="6">
    <location>
        <position position="1072"/>
    </location>
</feature>
<evidence type="ECO:0000256" key="3">
    <source>
        <dbReference type="ARBA" id="ARBA00012485"/>
    </source>
</evidence>
<gene>
    <name evidence="8" type="ORF">M9Y10_044242</name>
</gene>
<evidence type="ECO:0000256" key="6">
    <source>
        <dbReference type="PROSITE-ProRule" id="PRU00104"/>
    </source>
</evidence>
<accession>A0ABR2K1Y9</accession>
<evidence type="ECO:0000256" key="1">
    <source>
        <dbReference type="ARBA" id="ARBA00000885"/>
    </source>
</evidence>
<dbReference type="InterPro" id="IPR011989">
    <property type="entry name" value="ARM-like"/>
</dbReference>
<feature type="domain" description="HECT" evidence="7">
    <location>
        <begin position="782"/>
        <end position="1105"/>
    </location>
</feature>
<protein>
    <recommendedName>
        <fullName evidence="3">HECT-type E3 ubiquitin transferase</fullName>
        <ecNumber evidence="3">2.3.2.26</ecNumber>
    </recommendedName>
</protein>
<dbReference type="EMBL" id="JAPFFF010000008">
    <property type="protein sequence ID" value="KAK8885113.1"/>
    <property type="molecule type" value="Genomic_DNA"/>
</dbReference>
<dbReference type="SUPFAM" id="SSF56204">
    <property type="entry name" value="Hect, E3 ligase catalytic domain"/>
    <property type="match status" value="1"/>
</dbReference>
<keyword evidence="4" id="KW-0808">Transferase</keyword>
<dbReference type="InterPro" id="IPR000569">
    <property type="entry name" value="HECT_dom"/>
</dbReference>
<dbReference type="SMART" id="SM00119">
    <property type="entry name" value="HECTc"/>
    <property type="match status" value="1"/>
</dbReference>
<sequence>MDFDLTDLISRAQNIIESLPTSSDVEKIENLQDLAEIFIYAGPELLSVIDSKQLILTLINCFRESDDNEVLDFSSTCMVNFIDTFDPRPSIFLRNDIIPLFAEKFDKGLSLSVTGNCIKIIKFLVENEPQLIGTQFGVLRLLRILDTLRTADQRSAMHCISSMYGYNLTPEIAEYIPKLCLMLNSTDKFLQKRAVASLSKMIPAMSDNTYKKEMMDPLQFFVMQEEDLSSLESILGVMSESSKKVSFAQLIIDCKFDFSRCLSEQFANKNKEIPNKVLNLLLNIFPPAEFPPDYWDKPHDLANGLKEYSEQVVKYALPFLEISNGNEKLLLALLCVCQRLSPFDYPPGIFPKISSILQDLSLPQFVLLFALTANPKFDPLIVSSGIFTQLKDNRPKEQKLTKWYEDNIVLLSMRIGSNFKNIFDGKEFNTFEELIHFLESNKFTPFEFEEANIAEKALNLLRNTTKYDSSDDINPNSNDLKLLLDICKQMIANTPAPCPTDICNDHNPNDFAQGMLNLQVVLEGEFDQNITIRYTGLFVSIEAWYNRDVKNMPDDAFISANQELANIIQIEHPDRLSLTEVGILNRAFKTPGYKKFKYRMNGIVYSYLDFLFQSFVRSLDKPSDYQTVVPKIELIEEDENESDNLLLINTLKTPDFDVSKTTKLLDLISLIHEKCPKFDFLCPELEKRLRRQTTFYNTVGRFTPASRLVPKYPFIFSQDFRLILYKLTSLDLFSSLSVANATIFKRADSLLEGKMHFMCRIRRDNIFEDGIKLLNSVGPGCVQFDISFDDEPGFGSGPMHEFIALMSTEFSKKSRQMWRNVKESTDGIVVGENGYFPAPNADPELFYTLGILCGKALQAGIPVPIPFNTEFFKLLRDEPVDLKRIDLAFYNSLKPANKEGFLGLYFVYPGIDTMELIPNGSNIEVTNDNVDDYINYVEKFTIDGPQIKRIRNRFLDGFHKIVLGDMEKSLLSAEEMNYLISGDKISVSMEDLMENIILEHGYDSNSPEIKMLFEAILEMNDEDRAMFFKFITGTDRLPIGGLSNLSPKVKVAKRVLEYGQRPDDALPTVSTCSYYFKMPAYSNKETLMKKIKIAIHEGQNAFLLS</sequence>
<comment type="caution">
    <text evidence="8">The sequence shown here is derived from an EMBL/GenBank/DDBJ whole genome shotgun (WGS) entry which is preliminary data.</text>
</comment>
<evidence type="ECO:0000313" key="8">
    <source>
        <dbReference type="EMBL" id="KAK8885113.1"/>
    </source>
</evidence>
<dbReference type="EC" id="2.3.2.26" evidence="3"/>
<dbReference type="Gene3D" id="3.90.1750.10">
    <property type="entry name" value="Hect, E3 ligase catalytic domains"/>
    <property type="match status" value="1"/>
</dbReference>
<evidence type="ECO:0000259" key="7">
    <source>
        <dbReference type="PROSITE" id="PS50237"/>
    </source>
</evidence>